<dbReference type="EMBL" id="MU393671">
    <property type="protein sequence ID" value="KAI4858941.1"/>
    <property type="molecule type" value="Genomic_DNA"/>
</dbReference>
<evidence type="ECO:0000313" key="1">
    <source>
        <dbReference type="EMBL" id="KAI4858941.1"/>
    </source>
</evidence>
<reference evidence="1 2" key="1">
    <citation type="journal article" date="2022" name="New Phytol.">
        <title>Ecological generalism drives hyperdiversity of secondary metabolite gene clusters in xylarialean endophytes.</title>
        <authorList>
            <person name="Franco M.E.E."/>
            <person name="Wisecaver J.H."/>
            <person name="Arnold A.E."/>
            <person name="Ju Y.M."/>
            <person name="Slot J.C."/>
            <person name="Ahrendt S."/>
            <person name="Moore L.P."/>
            <person name="Eastman K.E."/>
            <person name="Scott K."/>
            <person name="Konkel Z."/>
            <person name="Mondo S.J."/>
            <person name="Kuo A."/>
            <person name="Hayes R.D."/>
            <person name="Haridas S."/>
            <person name="Andreopoulos B."/>
            <person name="Riley R."/>
            <person name="LaButti K."/>
            <person name="Pangilinan J."/>
            <person name="Lipzen A."/>
            <person name="Amirebrahimi M."/>
            <person name="Yan J."/>
            <person name="Adam C."/>
            <person name="Keymanesh K."/>
            <person name="Ng V."/>
            <person name="Louie K."/>
            <person name="Northen T."/>
            <person name="Drula E."/>
            <person name="Henrissat B."/>
            <person name="Hsieh H.M."/>
            <person name="Youens-Clark K."/>
            <person name="Lutzoni F."/>
            <person name="Miadlikowska J."/>
            <person name="Eastwood D.C."/>
            <person name="Hamelin R.C."/>
            <person name="Grigoriev I.V."/>
            <person name="U'Ren J.M."/>
        </authorList>
    </citation>
    <scope>NUCLEOTIDE SEQUENCE [LARGE SCALE GENOMIC DNA]</scope>
    <source>
        <strain evidence="1 2">CBS 119005</strain>
    </source>
</reference>
<accession>A0ACB9YIJ5</accession>
<evidence type="ECO:0000313" key="2">
    <source>
        <dbReference type="Proteomes" id="UP001497700"/>
    </source>
</evidence>
<keyword evidence="2" id="KW-1185">Reference proteome</keyword>
<gene>
    <name evidence="1" type="ORF">F4820DRAFT_454359</name>
</gene>
<proteinExistence type="predicted"/>
<name>A0ACB9YIJ5_9PEZI</name>
<protein>
    <submittedName>
        <fullName evidence="1">Uncharacterized protein</fullName>
    </submittedName>
</protein>
<comment type="caution">
    <text evidence="1">The sequence shown here is derived from an EMBL/GenBank/DDBJ whole genome shotgun (WGS) entry which is preliminary data.</text>
</comment>
<dbReference type="Proteomes" id="UP001497700">
    <property type="component" value="Unassembled WGS sequence"/>
</dbReference>
<sequence length="215" mass="24773">MTTKILNKSWFDTLRDQYQQDIETNITFPLTYIFYYKPWDRDLQYEIKHKISVTEFETSLITFRRRDTSSEDDPSYEDQNAPGTLERLGIRSKGQLCTTKENRTGKMKVSNLFVLAVALPAASCWELFVSNTNGGVAGFATGARDTKGCRKVSSSDARNYNAALVTDMGRCIVYYFASKDDCLDGLHPTMSLGDHERGTWYSWRYSRNRYYQVDC</sequence>
<organism evidence="1 2">
    <name type="scientific">Hypoxylon rubiginosum</name>
    <dbReference type="NCBI Taxonomy" id="110542"/>
    <lineage>
        <taxon>Eukaryota</taxon>
        <taxon>Fungi</taxon>
        <taxon>Dikarya</taxon>
        <taxon>Ascomycota</taxon>
        <taxon>Pezizomycotina</taxon>
        <taxon>Sordariomycetes</taxon>
        <taxon>Xylariomycetidae</taxon>
        <taxon>Xylariales</taxon>
        <taxon>Hypoxylaceae</taxon>
        <taxon>Hypoxylon</taxon>
    </lineage>
</organism>